<name>A0A4Q7WPU7_9ACTN</name>
<dbReference type="Proteomes" id="UP000292027">
    <property type="component" value="Unassembled WGS sequence"/>
</dbReference>
<proteinExistence type="inferred from homology"/>
<reference evidence="4 5" key="1">
    <citation type="journal article" date="2015" name="Stand. Genomic Sci.">
        <title>Genomic Encyclopedia of Bacterial and Archaeal Type Strains, Phase III: the genomes of soil and plant-associated and newly described type strains.</title>
        <authorList>
            <person name="Whitman W.B."/>
            <person name="Woyke T."/>
            <person name="Klenk H.P."/>
            <person name="Zhou Y."/>
            <person name="Lilburn T.G."/>
            <person name="Beck B.J."/>
            <person name="De Vos P."/>
            <person name="Vandamme P."/>
            <person name="Eisen J.A."/>
            <person name="Garrity G."/>
            <person name="Hugenholtz P."/>
            <person name="Kyrpides N.C."/>
        </authorList>
    </citation>
    <scope>NUCLEOTIDE SEQUENCE [LARGE SCALE GENOMIC DNA]</scope>
    <source>
        <strain evidence="4 5">VKM Ac-2540</strain>
    </source>
</reference>
<evidence type="ECO:0000313" key="4">
    <source>
        <dbReference type="EMBL" id="RZU12264.1"/>
    </source>
</evidence>
<dbReference type="SUPFAM" id="SSF53649">
    <property type="entry name" value="Alkaline phosphatase-like"/>
    <property type="match status" value="1"/>
</dbReference>
<evidence type="ECO:0000256" key="2">
    <source>
        <dbReference type="ARBA" id="ARBA00022801"/>
    </source>
</evidence>
<dbReference type="AlphaFoldDB" id="A0A4Q7WPU7"/>
<comment type="similarity">
    <text evidence="1">Belongs to the sulfatase family.</text>
</comment>
<gene>
    <name evidence="4" type="ORF">EV645_5529</name>
</gene>
<dbReference type="InterPro" id="IPR050738">
    <property type="entry name" value="Sulfatase"/>
</dbReference>
<dbReference type="Gene3D" id="3.30.1120.10">
    <property type="match status" value="1"/>
</dbReference>
<comment type="caution">
    <text evidence="4">The sequence shown here is derived from an EMBL/GenBank/DDBJ whole genome shotgun (WGS) entry which is preliminary data.</text>
</comment>
<evidence type="ECO:0000259" key="3">
    <source>
        <dbReference type="Pfam" id="PF00884"/>
    </source>
</evidence>
<organism evidence="4 5">
    <name type="scientific">Kribbella rubisoli</name>
    <dbReference type="NCBI Taxonomy" id="3075929"/>
    <lineage>
        <taxon>Bacteria</taxon>
        <taxon>Bacillati</taxon>
        <taxon>Actinomycetota</taxon>
        <taxon>Actinomycetes</taxon>
        <taxon>Propionibacteriales</taxon>
        <taxon>Kribbellaceae</taxon>
        <taxon>Kribbella</taxon>
    </lineage>
</organism>
<evidence type="ECO:0000313" key="5">
    <source>
        <dbReference type="Proteomes" id="UP000292027"/>
    </source>
</evidence>
<dbReference type="Gene3D" id="3.40.720.10">
    <property type="entry name" value="Alkaline Phosphatase, subunit A"/>
    <property type="match status" value="1"/>
</dbReference>
<dbReference type="GO" id="GO:0004065">
    <property type="term" value="F:arylsulfatase activity"/>
    <property type="evidence" value="ECO:0007669"/>
    <property type="project" value="TreeGrafter"/>
</dbReference>
<dbReference type="InterPro" id="IPR017850">
    <property type="entry name" value="Alkaline_phosphatase_core_sf"/>
</dbReference>
<dbReference type="PANTHER" id="PTHR42693">
    <property type="entry name" value="ARYLSULFATASE FAMILY MEMBER"/>
    <property type="match status" value="1"/>
</dbReference>
<protein>
    <submittedName>
        <fullName evidence="4">Arylsulfatase A-like enzyme</fullName>
    </submittedName>
</protein>
<dbReference type="OrthoDB" id="9777306at2"/>
<dbReference type="InterPro" id="IPR000917">
    <property type="entry name" value="Sulfatase_N"/>
</dbReference>
<dbReference type="Pfam" id="PF00884">
    <property type="entry name" value="Sulfatase"/>
    <property type="match status" value="1"/>
</dbReference>
<evidence type="ECO:0000256" key="1">
    <source>
        <dbReference type="ARBA" id="ARBA00008779"/>
    </source>
</evidence>
<dbReference type="EMBL" id="SHKR01000014">
    <property type="protein sequence ID" value="RZU12264.1"/>
    <property type="molecule type" value="Genomic_DNA"/>
</dbReference>
<accession>A0A4Q7WPU7</accession>
<keyword evidence="2" id="KW-0378">Hydrolase</keyword>
<keyword evidence="5" id="KW-1185">Reference proteome</keyword>
<feature type="domain" description="Sulfatase N-terminal" evidence="3">
    <location>
        <begin position="7"/>
        <end position="350"/>
    </location>
</feature>
<dbReference type="PANTHER" id="PTHR42693:SF53">
    <property type="entry name" value="ENDO-4-O-SULFATASE"/>
    <property type="match status" value="1"/>
</dbReference>
<sequence>MSVVPAPNILLIVSDDHGYADRGGLGLHADVHTPSLDRLAAEGVTCTDAYVTAPICSPSRAAIISGLYQQRWGGQWFDSASFPPDDVPSLAEILQNQGYRTGYFGKVHYGKEDVGDRACPPHHGFEETLYGLAGQSSGRLNYLHHSEDAMTSYGQPAAHHMAVQPLLSGDTPVEHEGFLTAEFGRRAADFMSTADERPYFCMVAFNAVHNFCWQLPESELEARGLPAFRDWSPDTDGSFMEWYDDVIVPNLPHGREYYLAQLELMDAEIGRLLDAADENTIIVYLTDNGGSTCNFGDNAPLRGTKYTLWDGGIRIPMIWRWPAQLPAGRSTDALVSSMDLVPTLASAAGATVSETDGLDILPALAGTSSTAHDTLHWDCGFQWAVRSGSWKLSWVADDTNTQHLKSYEHAPMGNGWSLTDLSTDIAEQTNQYAGRPEVVARLQDLHTTWRTEVGLASGDSDR</sequence>